<dbReference type="EMBL" id="CP036425">
    <property type="protein sequence ID" value="QDU35122.1"/>
    <property type="molecule type" value="Genomic_DNA"/>
</dbReference>
<dbReference type="GO" id="GO:0005524">
    <property type="term" value="F:ATP binding"/>
    <property type="evidence" value="ECO:0007669"/>
    <property type="project" value="InterPro"/>
</dbReference>
<dbReference type="AlphaFoldDB" id="A0A517YY10"/>
<feature type="domain" description="Phosphoribulokinase/uridine kinase" evidence="1">
    <location>
        <begin position="23"/>
        <end position="160"/>
    </location>
</feature>
<accession>A0A517YY10</accession>
<evidence type="ECO:0000313" key="3">
    <source>
        <dbReference type="Proteomes" id="UP000317369"/>
    </source>
</evidence>
<name>A0A517YY10_9BACT</name>
<protein>
    <submittedName>
        <fullName evidence="2">Uridine kinase</fullName>
    </submittedName>
</protein>
<dbReference type="Pfam" id="PF00485">
    <property type="entry name" value="PRK"/>
    <property type="match status" value="1"/>
</dbReference>
<gene>
    <name evidence="2" type="ORF">KS4_32020</name>
</gene>
<sequence>MFEIDLVVARIADLNVRLARPLLIGVDGLGGSGKSTFARELADAVKAPVVGMDEFYRVMDEDERAKLGAKDGCWRYFNWEYVRSSVIQPVLRGDRKLSYQVYEWTNSRLGCNREVEIDQVLIVEGVYACLPTLAAYDIQIWIDVPREVATQRVKNRDENEEIWIHRWAAAEDWYAENIVDMKGFDFVFSGETGELTL</sequence>
<dbReference type="InterPro" id="IPR027417">
    <property type="entry name" value="P-loop_NTPase"/>
</dbReference>
<dbReference type="Proteomes" id="UP000317369">
    <property type="component" value="Chromosome"/>
</dbReference>
<dbReference type="PANTHER" id="PTHR10285">
    <property type="entry name" value="URIDINE KINASE"/>
    <property type="match status" value="1"/>
</dbReference>
<keyword evidence="2" id="KW-0418">Kinase</keyword>
<dbReference type="InterPro" id="IPR006083">
    <property type="entry name" value="PRK/URK"/>
</dbReference>
<dbReference type="SUPFAM" id="SSF52540">
    <property type="entry name" value="P-loop containing nucleoside triphosphate hydrolases"/>
    <property type="match status" value="1"/>
</dbReference>
<dbReference type="RefSeq" id="WP_200761327.1">
    <property type="nucleotide sequence ID" value="NZ_CP036425.1"/>
</dbReference>
<evidence type="ECO:0000259" key="1">
    <source>
        <dbReference type="Pfam" id="PF00485"/>
    </source>
</evidence>
<dbReference type="GO" id="GO:0016301">
    <property type="term" value="F:kinase activity"/>
    <property type="evidence" value="ECO:0007669"/>
    <property type="project" value="UniProtKB-KW"/>
</dbReference>
<keyword evidence="2" id="KW-0808">Transferase</keyword>
<evidence type="ECO:0000313" key="2">
    <source>
        <dbReference type="EMBL" id="QDU35122.1"/>
    </source>
</evidence>
<proteinExistence type="predicted"/>
<reference evidence="2 3" key="1">
    <citation type="submission" date="2019-02" db="EMBL/GenBank/DDBJ databases">
        <title>Deep-cultivation of Planctomycetes and their phenomic and genomic characterization uncovers novel biology.</title>
        <authorList>
            <person name="Wiegand S."/>
            <person name="Jogler M."/>
            <person name="Boedeker C."/>
            <person name="Pinto D."/>
            <person name="Vollmers J."/>
            <person name="Rivas-Marin E."/>
            <person name="Kohn T."/>
            <person name="Peeters S.H."/>
            <person name="Heuer A."/>
            <person name="Rast P."/>
            <person name="Oberbeckmann S."/>
            <person name="Bunk B."/>
            <person name="Jeske O."/>
            <person name="Meyerdierks A."/>
            <person name="Storesund J.E."/>
            <person name="Kallscheuer N."/>
            <person name="Luecker S."/>
            <person name="Lage O.M."/>
            <person name="Pohl T."/>
            <person name="Merkel B.J."/>
            <person name="Hornburger P."/>
            <person name="Mueller R.-W."/>
            <person name="Bruemmer F."/>
            <person name="Labrenz M."/>
            <person name="Spormann A.M."/>
            <person name="Op den Camp H."/>
            <person name="Overmann J."/>
            <person name="Amann R."/>
            <person name="Jetten M.S.M."/>
            <person name="Mascher T."/>
            <person name="Medema M.H."/>
            <person name="Devos D.P."/>
            <person name="Kaster A.-K."/>
            <person name="Ovreas L."/>
            <person name="Rohde M."/>
            <person name="Galperin M.Y."/>
            <person name="Jogler C."/>
        </authorList>
    </citation>
    <scope>NUCLEOTIDE SEQUENCE [LARGE SCALE GENOMIC DNA]</scope>
    <source>
        <strain evidence="2 3">KS4</strain>
    </source>
</reference>
<dbReference type="Gene3D" id="3.40.50.300">
    <property type="entry name" value="P-loop containing nucleotide triphosphate hydrolases"/>
    <property type="match status" value="1"/>
</dbReference>
<organism evidence="2 3">
    <name type="scientific">Poriferisphaera corsica</name>
    <dbReference type="NCBI Taxonomy" id="2528020"/>
    <lineage>
        <taxon>Bacteria</taxon>
        <taxon>Pseudomonadati</taxon>
        <taxon>Planctomycetota</taxon>
        <taxon>Phycisphaerae</taxon>
        <taxon>Phycisphaerales</taxon>
        <taxon>Phycisphaeraceae</taxon>
        <taxon>Poriferisphaera</taxon>
    </lineage>
</organism>
<dbReference type="KEGG" id="pcor:KS4_32020"/>
<keyword evidence="3" id="KW-1185">Reference proteome</keyword>